<evidence type="ECO:0000256" key="7">
    <source>
        <dbReference type="ARBA" id="ARBA00023163"/>
    </source>
</evidence>
<dbReference type="PANTHER" id="PTHR13512:SF2">
    <property type="entry name" value="MEDIATOR OF RNA POLYMERASE II TRANSCRIPTION SUBUNIT 28"/>
    <property type="match status" value="1"/>
</dbReference>
<dbReference type="GeneID" id="20238093"/>
<dbReference type="EMBL" id="KB201362">
    <property type="protein sequence ID" value="ESO96849.1"/>
    <property type="molecule type" value="Genomic_DNA"/>
</dbReference>
<evidence type="ECO:0000256" key="5">
    <source>
        <dbReference type="ARBA" id="ARBA00023054"/>
    </source>
</evidence>
<dbReference type="AlphaFoldDB" id="V4C5I6"/>
<sequence length="175" mass="19716">KCVEQLSAQEHFNSSDTTEESRVGIEQSVQKFIDLARETEYFFLNKRLVLSTQKPEQVLKEDIQELKNEIERKEKLIDKHHERLQNWQNRLHKIPGNGGPQPGGAGHPQQPQGPPPPHPSMMHQQPPPQFTVPGPPGHPGPPGQQPFVLPPPPSSSYPLAYLKQNLSNIGMGERR</sequence>
<organism evidence="11 12">
    <name type="scientific">Lottia gigantea</name>
    <name type="common">Giant owl limpet</name>
    <dbReference type="NCBI Taxonomy" id="225164"/>
    <lineage>
        <taxon>Eukaryota</taxon>
        <taxon>Metazoa</taxon>
        <taxon>Spiralia</taxon>
        <taxon>Lophotrochozoa</taxon>
        <taxon>Mollusca</taxon>
        <taxon>Gastropoda</taxon>
        <taxon>Patellogastropoda</taxon>
        <taxon>Lottioidea</taxon>
        <taxon>Lottiidae</taxon>
        <taxon>Lottia</taxon>
    </lineage>
</organism>
<proteinExistence type="inferred from homology"/>
<gene>
    <name evidence="11" type="ORF">LOTGIDRAFT_159596</name>
</gene>
<dbReference type="OMA" id="MQPSPQH"/>
<keyword evidence="12" id="KW-1185">Reference proteome</keyword>
<dbReference type="GO" id="GO:0016592">
    <property type="term" value="C:mediator complex"/>
    <property type="evidence" value="ECO:0007669"/>
    <property type="project" value="TreeGrafter"/>
</dbReference>
<evidence type="ECO:0000256" key="8">
    <source>
        <dbReference type="ARBA" id="ARBA00023242"/>
    </source>
</evidence>
<feature type="compositionally biased region" description="Pro residues" evidence="10">
    <location>
        <begin position="111"/>
        <end position="155"/>
    </location>
</feature>
<evidence type="ECO:0000256" key="10">
    <source>
        <dbReference type="SAM" id="MobiDB-lite"/>
    </source>
</evidence>
<reference evidence="11 12" key="1">
    <citation type="journal article" date="2013" name="Nature">
        <title>Insights into bilaterian evolution from three spiralian genomes.</title>
        <authorList>
            <person name="Simakov O."/>
            <person name="Marletaz F."/>
            <person name="Cho S.J."/>
            <person name="Edsinger-Gonzales E."/>
            <person name="Havlak P."/>
            <person name="Hellsten U."/>
            <person name="Kuo D.H."/>
            <person name="Larsson T."/>
            <person name="Lv J."/>
            <person name="Arendt D."/>
            <person name="Savage R."/>
            <person name="Osoegawa K."/>
            <person name="de Jong P."/>
            <person name="Grimwood J."/>
            <person name="Chapman J.A."/>
            <person name="Shapiro H."/>
            <person name="Aerts A."/>
            <person name="Otillar R.P."/>
            <person name="Terry A.Y."/>
            <person name="Boore J.L."/>
            <person name="Grigoriev I.V."/>
            <person name="Lindberg D.R."/>
            <person name="Seaver E.C."/>
            <person name="Weisblat D.A."/>
            <person name="Putnam N.H."/>
            <person name="Rokhsar D.S."/>
        </authorList>
    </citation>
    <scope>NUCLEOTIDE SEQUENCE [LARGE SCALE GENOMIC DNA]</scope>
</reference>
<dbReference type="Proteomes" id="UP000030746">
    <property type="component" value="Unassembled WGS sequence"/>
</dbReference>
<evidence type="ECO:0000256" key="6">
    <source>
        <dbReference type="ARBA" id="ARBA00023159"/>
    </source>
</evidence>
<dbReference type="STRING" id="225164.V4C5I6"/>
<comment type="subcellular location">
    <subcellularLocation>
        <location evidence="1">Nucleus</location>
    </subcellularLocation>
</comment>
<keyword evidence="8" id="KW-0539">Nucleus</keyword>
<dbReference type="RefSeq" id="XP_009052348.1">
    <property type="nucleotide sequence ID" value="XM_009054100.1"/>
</dbReference>
<keyword evidence="5" id="KW-0175">Coiled coil</keyword>
<comment type="similarity">
    <text evidence="2">Belongs to the Mediator complex subunit 28 family.</text>
</comment>
<dbReference type="HOGENOM" id="CLU_088358_0_0_1"/>
<evidence type="ECO:0000313" key="12">
    <source>
        <dbReference type="Proteomes" id="UP000030746"/>
    </source>
</evidence>
<evidence type="ECO:0000256" key="3">
    <source>
        <dbReference type="ARBA" id="ARBA00019683"/>
    </source>
</evidence>
<feature type="compositionally biased region" description="Gly residues" evidence="10">
    <location>
        <begin position="96"/>
        <end position="106"/>
    </location>
</feature>
<evidence type="ECO:0000313" key="11">
    <source>
        <dbReference type="EMBL" id="ESO96849.1"/>
    </source>
</evidence>
<dbReference type="OrthoDB" id="2286203at2759"/>
<name>V4C5I6_LOTGI</name>
<keyword evidence="4" id="KW-0805">Transcription regulation</keyword>
<dbReference type="KEGG" id="lgi:LOTGIDRAFT_159596"/>
<dbReference type="CTD" id="20238093"/>
<evidence type="ECO:0000256" key="2">
    <source>
        <dbReference type="ARBA" id="ARBA00005571"/>
    </source>
</evidence>
<accession>V4C5I6</accession>
<feature type="region of interest" description="Disordered" evidence="10">
    <location>
        <begin position="85"/>
        <end position="175"/>
    </location>
</feature>
<evidence type="ECO:0000256" key="1">
    <source>
        <dbReference type="ARBA" id="ARBA00004123"/>
    </source>
</evidence>
<dbReference type="PANTHER" id="PTHR13512">
    <property type="entry name" value="MEDIATOR COMPLEX SUBUNIT 28"/>
    <property type="match status" value="1"/>
</dbReference>
<evidence type="ECO:0000256" key="4">
    <source>
        <dbReference type="ARBA" id="ARBA00023015"/>
    </source>
</evidence>
<dbReference type="Pfam" id="PF11594">
    <property type="entry name" value="Med28"/>
    <property type="match status" value="1"/>
</dbReference>
<dbReference type="InterPro" id="IPR021640">
    <property type="entry name" value="Mediator_Med28"/>
</dbReference>
<protein>
    <recommendedName>
        <fullName evidence="3">Mediator of RNA polymerase II transcription subunit 28</fullName>
    </recommendedName>
    <alternativeName>
        <fullName evidence="9">Mediator complex subunit 28</fullName>
    </alternativeName>
</protein>
<keyword evidence="6" id="KW-0010">Activator</keyword>
<evidence type="ECO:0000256" key="9">
    <source>
        <dbReference type="ARBA" id="ARBA00031964"/>
    </source>
</evidence>
<keyword evidence="7" id="KW-0804">Transcription</keyword>
<feature type="non-terminal residue" evidence="11">
    <location>
        <position position="1"/>
    </location>
</feature>